<dbReference type="InterPro" id="IPR016195">
    <property type="entry name" value="Pol/histidinol_Pase-like"/>
</dbReference>
<reference evidence="9 10" key="1">
    <citation type="submission" date="2019-06" db="EMBL/GenBank/DDBJ databases">
        <title>Genome sequencing of Zymomonas mobilis strains for genetic engineering and biofuel applications.</title>
        <authorList>
            <person name="Teravest M."/>
        </authorList>
    </citation>
    <scope>NUCLEOTIDE SEQUENCE [LARGE SCALE GENOMIC DNA]</scope>
    <source>
        <strain evidence="9 10">AN0101</strain>
    </source>
</reference>
<feature type="domain" description="UvrD-like helicase ATP-binding" evidence="7">
    <location>
        <begin position="478"/>
        <end position="741"/>
    </location>
</feature>
<evidence type="ECO:0000256" key="6">
    <source>
        <dbReference type="SAM" id="MobiDB-lite"/>
    </source>
</evidence>
<evidence type="ECO:0000256" key="1">
    <source>
        <dbReference type="ARBA" id="ARBA00022741"/>
    </source>
</evidence>
<dbReference type="PROSITE" id="PS51198">
    <property type="entry name" value="UVRD_HELICASE_ATP_BIND"/>
    <property type="match status" value="1"/>
</dbReference>
<dbReference type="OrthoDB" id="9810135at2"/>
<comment type="caution">
    <text evidence="9">The sequence shown here is derived from an EMBL/GenBank/DDBJ whole genome shotgun (WGS) entry which is preliminary data.</text>
</comment>
<dbReference type="Pfam" id="PF13361">
    <property type="entry name" value="UvrD_C"/>
    <property type="match status" value="2"/>
</dbReference>
<gene>
    <name evidence="9" type="ORF">FBY58_1418</name>
</gene>
<feature type="binding site" evidence="5">
    <location>
        <begin position="499"/>
        <end position="506"/>
    </location>
    <ligand>
        <name>ATP</name>
        <dbReference type="ChEBI" id="CHEBI:30616"/>
    </ligand>
</feature>
<protein>
    <submittedName>
        <fullName evidence="9">Uncharacterized protein (TIGR00375 family)</fullName>
    </submittedName>
</protein>
<evidence type="ECO:0000313" key="9">
    <source>
        <dbReference type="EMBL" id="TQL17813.1"/>
    </source>
</evidence>
<dbReference type="PANTHER" id="PTHR40084">
    <property type="entry name" value="PHOSPHOHYDROLASE, PHP FAMILY"/>
    <property type="match status" value="1"/>
</dbReference>
<dbReference type="Pfam" id="PF00580">
    <property type="entry name" value="UvrD-helicase"/>
    <property type="match status" value="1"/>
</dbReference>
<dbReference type="Gene3D" id="3.20.20.140">
    <property type="entry name" value="Metal-dependent hydrolases"/>
    <property type="match status" value="1"/>
</dbReference>
<dbReference type="InterPro" id="IPR014017">
    <property type="entry name" value="DNA_helicase_UvrD-like_C"/>
</dbReference>
<feature type="compositionally biased region" description="Polar residues" evidence="6">
    <location>
        <begin position="453"/>
        <end position="466"/>
    </location>
</feature>
<keyword evidence="4 5" id="KW-0067">ATP-binding</keyword>
<dbReference type="PANTHER" id="PTHR40084:SF1">
    <property type="entry name" value="PHOSPHOTRANSFERASE"/>
    <property type="match status" value="1"/>
</dbReference>
<dbReference type="CDD" id="cd17932">
    <property type="entry name" value="DEXQc_UvrD"/>
    <property type="match status" value="1"/>
</dbReference>
<proteinExistence type="predicted"/>
<dbReference type="SUPFAM" id="SSF52540">
    <property type="entry name" value="P-loop containing nucleoside triphosphate hydrolases"/>
    <property type="match status" value="1"/>
</dbReference>
<dbReference type="SUPFAM" id="SSF89550">
    <property type="entry name" value="PHP domain-like"/>
    <property type="match status" value="1"/>
</dbReference>
<sequence>MTRFWADLHVHSRFARATSRNLDLEHLALGSAEKGIQLVATGDCTHPTWRQEMKERLYAEGNGLFRLKPEIEQPLMATLPSGCQKEVRFIISGEISTIYKKGDKTRKVHHLVYHSSFDAADRFAEKLAKIGNIVSDGRPILGLDSRDLLEITLEADKDSWLAPAHIWTPWFSALGSKSGFDSIEECYGDLAGHIFAAETGLSSDPEMNWRVSSLDRYRLISSSDAHSPAKLGREATLFSCEMGFLPLRHALETGEGYVGTVEFFPEEGKYHADGHRNCDIRLDPKETLALDGLCPVCGKPLTIGVAHRVEMLADRDEAVPPLTAGEVSSLIPLPEILSELLGVGVASRKVGERYAECLRQLGSEMAILHHVPLEEMQAIHPLLEEAIRRLREGTVIRQAGYDGEYGVIRLFEKQEMEKLTKGGLLFPVTEMTKPATHPKIQKTSAPLDEASVPSKNPQPQPIQSEEQATEMPDYPMLATLDNDQKAAALVTDKNLMILAGPGSGKTKMLTHRIAHLIKEKAIPAEKCLLLTFTRRATDELKARVKQLITDKDHQPVIHSFHSFALHVLKQDSEAFGLAADFQIIDRSTQKKAFMKTAGLSSKKADEWLERLSVLKRSGQISGVEEEQFRQCLENLNQSHNWLDFDDLLIKAINGLQENAALHAKWQKAFSFISVDEFQDIDVGQYQLIRLLIADDTQLTVIGDPDQAIYHFRGADSECFTRLQQDFPDIISRRLSRNYRSSTDIVAAANIIMPDNNGQPMRDFGEKTLLYPARDEIDEARFVATKIEDLMGGHDMLTAQAGKNRGHSPKSSLGFHDFAVLYRNNFQAKAFEKAFTQAGIPFRKTAPIPITNHPAVKAFMEMIENMPEDFSLDSRLSSLETISAHLAQENQGEEALLSPAEREQAYSWLKILAEKAGSQSNTYFLEQVVLANEVDFHDQRGDRVSLMTMHASKGLEFPAVFVTGLEKENFNLHQQADKPIEQAEEKRLFYVALTRARDYLFLTHSKKRFIYGEAQKQTPSIFLDNIKDILITETPKKHSFDAKKAQYSFF</sequence>
<evidence type="ECO:0000256" key="4">
    <source>
        <dbReference type="ARBA" id="ARBA00022840"/>
    </source>
</evidence>
<keyword evidence="1 5" id="KW-0547">Nucleotide-binding</keyword>
<evidence type="ECO:0000256" key="5">
    <source>
        <dbReference type="PROSITE-ProRule" id="PRU00560"/>
    </source>
</evidence>
<dbReference type="EMBL" id="VFOF01000001">
    <property type="protein sequence ID" value="TQL17813.1"/>
    <property type="molecule type" value="Genomic_DNA"/>
</dbReference>
<dbReference type="InterPro" id="IPR027417">
    <property type="entry name" value="P-loop_NTPase"/>
</dbReference>
<feature type="domain" description="UvrD-like helicase C-terminal" evidence="8">
    <location>
        <begin position="736"/>
        <end position="997"/>
    </location>
</feature>
<dbReference type="Proteomes" id="UP000316887">
    <property type="component" value="Unassembled WGS sequence"/>
</dbReference>
<accession>A0A542W2M2</accession>
<dbReference type="Gene3D" id="1.10.10.160">
    <property type="match status" value="1"/>
</dbReference>
<evidence type="ECO:0000256" key="3">
    <source>
        <dbReference type="ARBA" id="ARBA00022806"/>
    </source>
</evidence>
<dbReference type="InterPro" id="IPR014016">
    <property type="entry name" value="UvrD-like_ATP-bd"/>
</dbReference>
<evidence type="ECO:0000259" key="7">
    <source>
        <dbReference type="PROSITE" id="PS51198"/>
    </source>
</evidence>
<feature type="region of interest" description="Disordered" evidence="6">
    <location>
        <begin position="434"/>
        <end position="467"/>
    </location>
</feature>
<dbReference type="InterPro" id="IPR013986">
    <property type="entry name" value="DExx_box_DNA_helicase_dom_sf"/>
</dbReference>
<dbReference type="GO" id="GO:0016787">
    <property type="term" value="F:hydrolase activity"/>
    <property type="evidence" value="ECO:0007669"/>
    <property type="project" value="UniProtKB-UniRule"/>
</dbReference>
<evidence type="ECO:0000259" key="8">
    <source>
        <dbReference type="PROSITE" id="PS51217"/>
    </source>
</evidence>
<dbReference type="CDD" id="cd18807">
    <property type="entry name" value="SF1_C_UvrD"/>
    <property type="match status" value="1"/>
</dbReference>
<dbReference type="Gene3D" id="3.40.50.300">
    <property type="entry name" value="P-loop containing nucleotide triphosphate hydrolases"/>
    <property type="match status" value="3"/>
</dbReference>
<dbReference type="Gene3D" id="1.10.486.10">
    <property type="entry name" value="PCRA, domain 4"/>
    <property type="match status" value="1"/>
</dbReference>
<name>A0A542W2M2_ZYMMB</name>
<evidence type="ECO:0000313" key="10">
    <source>
        <dbReference type="Proteomes" id="UP000316887"/>
    </source>
</evidence>
<dbReference type="CDD" id="cd19067">
    <property type="entry name" value="PfuEndoQ-like"/>
    <property type="match status" value="1"/>
</dbReference>
<evidence type="ECO:0000256" key="2">
    <source>
        <dbReference type="ARBA" id="ARBA00022801"/>
    </source>
</evidence>
<organism evidence="9 10">
    <name type="scientific">Zymomonas mobilis</name>
    <dbReference type="NCBI Taxonomy" id="542"/>
    <lineage>
        <taxon>Bacteria</taxon>
        <taxon>Pseudomonadati</taxon>
        <taxon>Pseudomonadota</taxon>
        <taxon>Alphaproteobacteria</taxon>
        <taxon>Sphingomonadales</taxon>
        <taxon>Zymomonadaceae</taxon>
        <taxon>Zymomonas</taxon>
    </lineage>
</organism>
<dbReference type="AlphaFoldDB" id="A0A542W2M2"/>
<keyword evidence="2 5" id="KW-0378">Hydrolase</keyword>
<dbReference type="RefSeq" id="WP_141920222.1">
    <property type="nucleotide sequence ID" value="NZ_VFOF01000001.1"/>
</dbReference>
<dbReference type="PROSITE" id="PS51217">
    <property type="entry name" value="UVRD_HELICASE_CTER"/>
    <property type="match status" value="1"/>
</dbReference>
<keyword evidence="3 5" id="KW-0347">Helicase</keyword>
<dbReference type="GO" id="GO:0004386">
    <property type="term" value="F:helicase activity"/>
    <property type="evidence" value="ECO:0007669"/>
    <property type="project" value="UniProtKB-UniRule"/>
</dbReference>
<dbReference type="GO" id="GO:0140097">
    <property type="term" value="F:catalytic activity, acting on DNA"/>
    <property type="evidence" value="ECO:0007669"/>
    <property type="project" value="UniProtKB-ARBA"/>
</dbReference>
<dbReference type="GO" id="GO:0005524">
    <property type="term" value="F:ATP binding"/>
    <property type="evidence" value="ECO:0007669"/>
    <property type="project" value="UniProtKB-UniRule"/>
</dbReference>